<dbReference type="Proteomes" id="UP000076400">
    <property type="component" value="Unassembled WGS sequence"/>
</dbReference>
<dbReference type="Gene3D" id="3.40.250.10">
    <property type="entry name" value="Rhodanese-like domain"/>
    <property type="match status" value="1"/>
</dbReference>
<dbReference type="STRING" id="580166.AUP43_02465"/>
<evidence type="ECO:0000313" key="1">
    <source>
        <dbReference type="EMBL" id="KZD07403.1"/>
    </source>
</evidence>
<evidence type="ECO:0008006" key="3">
    <source>
        <dbReference type="Google" id="ProtNLM"/>
    </source>
</evidence>
<organism evidence="1 2">
    <name type="scientific">Oceanibaculum pacificum</name>
    <dbReference type="NCBI Taxonomy" id="580166"/>
    <lineage>
        <taxon>Bacteria</taxon>
        <taxon>Pseudomonadati</taxon>
        <taxon>Pseudomonadota</taxon>
        <taxon>Alphaproteobacteria</taxon>
        <taxon>Rhodospirillales</taxon>
        <taxon>Oceanibaculaceae</taxon>
        <taxon>Oceanibaculum</taxon>
    </lineage>
</organism>
<evidence type="ECO:0000313" key="2">
    <source>
        <dbReference type="Proteomes" id="UP000076400"/>
    </source>
</evidence>
<dbReference type="OrthoDB" id="9815890at2"/>
<name>A0A154W1R5_9PROT</name>
<comment type="caution">
    <text evidence="1">The sequence shown here is derived from an EMBL/GenBank/DDBJ whole genome shotgun (WGS) entry which is preliminary data.</text>
</comment>
<dbReference type="InterPro" id="IPR036873">
    <property type="entry name" value="Rhodanese-like_dom_sf"/>
</dbReference>
<sequence>MHHQTASISSGIDDNSFRRTAMNDSVPYVTVKTAWEWLSANPNAVLIDVRCEPEWRYAGVPVLDSLRKRPLLLSWLLRPYANPNPDFRGQLIMSVLSSRQTLLFLSRTGRRSAAAVRHVLPDFPNSYSIRGGFEGPRDDSGHRGRLDGWKAAGLPWRQD</sequence>
<dbReference type="SUPFAM" id="SSF52821">
    <property type="entry name" value="Rhodanese/Cell cycle control phosphatase"/>
    <property type="match status" value="1"/>
</dbReference>
<dbReference type="AlphaFoldDB" id="A0A154W1R5"/>
<dbReference type="EMBL" id="LPXN01000116">
    <property type="protein sequence ID" value="KZD07403.1"/>
    <property type="molecule type" value="Genomic_DNA"/>
</dbReference>
<protein>
    <recommendedName>
        <fullName evidence="3">Rhodanese domain-containing protein</fullName>
    </recommendedName>
</protein>
<proteinExistence type="predicted"/>
<accession>A0A154W1R5</accession>
<reference evidence="1 2" key="1">
    <citation type="submission" date="2015-12" db="EMBL/GenBank/DDBJ databases">
        <title>Genome sequence of Oceanibaculum pacificum MCCC 1A02656.</title>
        <authorList>
            <person name="Lu L."/>
            <person name="Lai Q."/>
            <person name="Shao Z."/>
            <person name="Qian P."/>
        </authorList>
    </citation>
    <scope>NUCLEOTIDE SEQUENCE [LARGE SCALE GENOMIC DNA]</scope>
    <source>
        <strain evidence="1 2">MCCC 1A02656</strain>
    </source>
</reference>
<dbReference type="RefSeq" id="WP_067557054.1">
    <property type="nucleotide sequence ID" value="NZ_LPXN01000116.1"/>
</dbReference>
<gene>
    <name evidence="1" type="ORF">AUP43_02465</name>
</gene>
<keyword evidence="2" id="KW-1185">Reference proteome</keyword>